<dbReference type="SUPFAM" id="SSF47336">
    <property type="entry name" value="ACP-like"/>
    <property type="match status" value="1"/>
</dbReference>
<dbReference type="PROSITE" id="PS00012">
    <property type="entry name" value="PHOSPHOPANTETHEINE"/>
    <property type="match status" value="1"/>
</dbReference>
<comment type="caution">
    <text evidence="4">The sequence shown here is derived from an EMBL/GenBank/DDBJ whole genome shotgun (WGS) entry which is preliminary data.</text>
</comment>
<keyword evidence="1" id="KW-0596">Phosphopantetheine</keyword>
<protein>
    <submittedName>
        <fullName evidence="4">Acyl carrier protein</fullName>
    </submittedName>
</protein>
<dbReference type="InterPro" id="IPR009081">
    <property type="entry name" value="PP-bd_ACP"/>
</dbReference>
<dbReference type="Gene3D" id="1.10.1200.10">
    <property type="entry name" value="ACP-like"/>
    <property type="match status" value="1"/>
</dbReference>
<dbReference type="PROSITE" id="PS50075">
    <property type="entry name" value="CARRIER"/>
    <property type="match status" value="1"/>
</dbReference>
<dbReference type="AlphaFoldDB" id="A0A7X6BLE4"/>
<reference evidence="4 5" key="1">
    <citation type="submission" date="2020-03" db="EMBL/GenBank/DDBJ databases">
        <title>Genomic Encyclopedia of Type Strains, Phase IV (KMG-IV): sequencing the most valuable type-strain genomes for metagenomic binning, comparative biology and taxonomic classification.</title>
        <authorList>
            <person name="Goeker M."/>
        </authorList>
    </citation>
    <scope>NUCLEOTIDE SEQUENCE [LARGE SCALE GENOMIC DNA]</scope>
    <source>
        <strain evidence="4 5">DSM 4736</strain>
    </source>
</reference>
<dbReference type="InterPro" id="IPR036736">
    <property type="entry name" value="ACP-like_sf"/>
</dbReference>
<keyword evidence="5" id="KW-1185">Reference proteome</keyword>
<dbReference type="InterPro" id="IPR020806">
    <property type="entry name" value="PKS_PP-bd"/>
</dbReference>
<dbReference type="GO" id="GO:0031177">
    <property type="term" value="F:phosphopantetheine binding"/>
    <property type="evidence" value="ECO:0007669"/>
    <property type="project" value="InterPro"/>
</dbReference>
<evidence type="ECO:0000256" key="2">
    <source>
        <dbReference type="ARBA" id="ARBA00022553"/>
    </source>
</evidence>
<dbReference type="RefSeq" id="WP_168044770.1">
    <property type="nucleotide sequence ID" value="NZ_JAATJM010000001.1"/>
</dbReference>
<gene>
    <name evidence="4" type="ORF">GGQ87_000091</name>
</gene>
<dbReference type="Proteomes" id="UP000587415">
    <property type="component" value="Unassembled WGS sequence"/>
</dbReference>
<feature type="domain" description="Carrier" evidence="3">
    <location>
        <begin position="7"/>
        <end position="81"/>
    </location>
</feature>
<dbReference type="SMART" id="SM00823">
    <property type="entry name" value="PKS_PP"/>
    <property type="match status" value="1"/>
</dbReference>
<keyword evidence="2" id="KW-0597">Phosphoprotein</keyword>
<dbReference type="EMBL" id="JAATJM010000001">
    <property type="protein sequence ID" value="NJC39833.1"/>
    <property type="molecule type" value="Genomic_DNA"/>
</dbReference>
<evidence type="ECO:0000259" key="3">
    <source>
        <dbReference type="PROSITE" id="PS50075"/>
    </source>
</evidence>
<sequence length="84" mass="9418">MTKPTLAEVTDFLRDHVSQRTKVPPEQILGSTVLVDFGLESIDAVLISGHIEDRFQIEVEPSLMFEYQTLDEVAAAVVALFDKR</sequence>
<dbReference type="Pfam" id="PF00550">
    <property type="entry name" value="PP-binding"/>
    <property type="match status" value="1"/>
</dbReference>
<name>A0A7X6BLE4_9CAUL</name>
<proteinExistence type="predicted"/>
<evidence type="ECO:0000313" key="4">
    <source>
        <dbReference type="EMBL" id="NJC39833.1"/>
    </source>
</evidence>
<evidence type="ECO:0000256" key="1">
    <source>
        <dbReference type="ARBA" id="ARBA00022450"/>
    </source>
</evidence>
<dbReference type="InterPro" id="IPR006162">
    <property type="entry name" value="Ppantetheine_attach_site"/>
</dbReference>
<accession>A0A7X6BLE4</accession>
<evidence type="ECO:0000313" key="5">
    <source>
        <dbReference type="Proteomes" id="UP000587415"/>
    </source>
</evidence>
<organism evidence="4 5">
    <name type="scientific">Brevundimonas alba</name>
    <dbReference type="NCBI Taxonomy" id="74314"/>
    <lineage>
        <taxon>Bacteria</taxon>
        <taxon>Pseudomonadati</taxon>
        <taxon>Pseudomonadota</taxon>
        <taxon>Alphaproteobacteria</taxon>
        <taxon>Caulobacterales</taxon>
        <taxon>Caulobacteraceae</taxon>
        <taxon>Brevundimonas</taxon>
    </lineage>
</organism>